<proteinExistence type="inferred from homology"/>
<keyword evidence="9" id="KW-1185">Reference proteome</keyword>
<keyword evidence="2" id="KW-0597">Phosphoprotein</keyword>
<dbReference type="Pfam" id="PF02902">
    <property type="entry name" value="Peptidase_C48"/>
    <property type="match status" value="1"/>
</dbReference>
<feature type="domain" description="Ubiquitin-like protease family profile" evidence="7">
    <location>
        <begin position="428"/>
        <end position="697"/>
    </location>
</feature>
<dbReference type="AlphaFoldDB" id="A0AAN7P200"/>
<evidence type="ECO:0000256" key="3">
    <source>
        <dbReference type="ARBA" id="ARBA00022670"/>
    </source>
</evidence>
<name>A0AAN7P200_9COLE</name>
<reference evidence="9" key="1">
    <citation type="submission" date="2023-01" db="EMBL/GenBank/DDBJ databases">
        <title>Key to firefly adult light organ development and bioluminescence: homeobox transcription factors regulate luciferase expression and transportation to peroxisome.</title>
        <authorList>
            <person name="Fu X."/>
        </authorList>
    </citation>
    <scope>NUCLEOTIDE SEQUENCE [LARGE SCALE GENOMIC DNA]</scope>
</reference>
<dbReference type="PANTHER" id="PTHR46896">
    <property type="entry name" value="SENTRIN-SPECIFIC PROTEASE"/>
    <property type="match status" value="1"/>
</dbReference>
<dbReference type="SUPFAM" id="SSF54001">
    <property type="entry name" value="Cysteine proteinases"/>
    <property type="match status" value="1"/>
</dbReference>
<feature type="compositionally biased region" description="Acidic residues" evidence="6">
    <location>
        <begin position="770"/>
        <end position="786"/>
    </location>
</feature>
<comment type="similarity">
    <text evidence="1">Belongs to the peptidase C48 family.</text>
</comment>
<dbReference type="GO" id="GO:0005634">
    <property type="term" value="C:nucleus"/>
    <property type="evidence" value="ECO:0007669"/>
    <property type="project" value="TreeGrafter"/>
</dbReference>
<dbReference type="GO" id="GO:0006508">
    <property type="term" value="P:proteolysis"/>
    <property type="evidence" value="ECO:0007669"/>
    <property type="project" value="UniProtKB-KW"/>
</dbReference>
<gene>
    <name evidence="8" type="ORF">RN001_015577</name>
</gene>
<feature type="compositionally biased region" description="Acidic residues" evidence="6">
    <location>
        <begin position="587"/>
        <end position="607"/>
    </location>
</feature>
<evidence type="ECO:0000313" key="8">
    <source>
        <dbReference type="EMBL" id="KAK4873548.1"/>
    </source>
</evidence>
<evidence type="ECO:0000256" key="1">
    <source>
        <dbReference type="ARBA" id="ARBA00005234"/>
    </source>
</evidence>
<dbReference type="PANTHER" id="PTHR46896:SF3">
    <property type="entry name" value="FI06413P-RELATED"/>
    <property type="match status" value="1"/>
</dbReference>
<evidence type="ECO:0000256" key="4">
    <source>
        <dbReference type="ARBA" id="ARBA00022786"/>
    </source>
</evidence>
<evidence type="ECO:0000256" key="5">
    <source>
        <dbReference type="ARBA" id="ARBA00022801"/>
    </source>
</evidence>
<dbReference type="EMBL" id="JARPUR010000007">
    <property type="protein sequence ID" value="KAK4873548.1"/>
    <property type="molecule type" value="Genomic_DNA"/>
</dbReference>
<feature type="region of interest" description="Disordered" evidence="6">
    <location>
        <begin position="770"/>
        <end position="814"/>
    </location>
</feature>
<dbReference type="Gene3D" id="3.40.395.10">
    <property type="entry name" value="Adenoviral Proteinase, Chain A"/>
    <property type="match status" value="1"/>
</dbReference>
<keyword evidence="4" id="KW-0833">Ubl conjugation pathway</keyword>
<dbReference type="Proteomes" id="UP001353858">
    <property type="component" value="Unassembled WGS sequence"/>
</dbReference>
<accession>A0AAN7P200</accession>
<feature type="compositionally biased region" description="Polar residues" evidence="6">
    <location>
        <begin position="787"/>
        <end position="797"/>
    </location>
</feature>
<evidence type="ECO:0000259" key="7">
    <source>
        <dbReference type="PROSITE" id="PS50600"/>
    </source>
</evidence>
<feature type="region of interest" description="Disordered" evidence="6">
    <location>
        <begin position="576"/>
        <end position="616"/>
    </location>
</feature>
<dbReference type="GO" id="GO:0005737">
    <property type="term" value="C:cytoplasm"/>
    <property type="evidence" value="ECO:0007669"/>
    <property type="project" value="TreeGrafter"/>
</dbReference>
<keyword evidence="3" id="KW-0645">Protease</keyword>
<keyword evidence="5" id="KW-0378">Hydrolase</keyword>
<protein>
    <recommendedName>
        <fullName evidence="7">Ubiquitin-like protease family profile domain-containing protein</fullName>
    </recommendedName>
</protein>
<dbReference type="InterPro" id="IPR051947">
    <property type="entry name" value="Sentrin-specific_protease"/>
</dbReference>
<evidence type="ECO:0000256" key="6">
    <source>
        <dbReference type="SAM" id="MobiDB-lite"/>
    </source>
</evidence>
<dbReference type="GO" id="GO:0070139">
    <property type="term" value="F:SUMO-specific endopeptidase activity"/>
    <property type="evidence" value="ECO:0007669"/>
    <property type="project" value="TreeGrafter"/>
</dbReference>
<dbReference type="InterPro" id="IPR003653">
    <property type="entry name" value="Peptidase_C48_C"/>
</dbReference>
<sequence length="889" mass="102779">MLSFPTSFSEKRKRRDVIISGRGAKSFLVANPPDYDGRVKTIKLEYIDDFVNIGNEYVHRKYIQIQMVINPDNSENSSDVSCRYDEFRSKCKSRLYMLYKTNKQVLIMFELLDTDFANIDTAAKHNKAQMLVVGTTSFDRNLLDADFANTDTAAELKYQLSVRRVSIEIKPQLLVVCRTSYDQIAKASYTCSIKQTNKFFLIFELLDADFANTDTAAKLRCQLSVRRTPILEILILQQSSDVSCRYDEFRSKCKISHTDSILTNMNNNAKQYNSIVNKFTKKKQICFCQKSFYQLRCETTAIIVKSLGLTLKVPTPSDPEDIKTIYIDKKNIVKVLVNFNKSLPVIFYYVIPSVGQYIRDQLGMVDGNDTYFDPLSEEESYRKITLILHSIPETAKTVIRSIYSKPNNIMDELTPRKAHDILIKTCGLSVSTEDYLCLAQDRFLNDVIIDFYLKYLVLNLPEALQRKVHVFSSFFYKRLTRKASRRAHPFEVDPNLTSAQKRHVRIEKWTKSVNLFEKDFIIIPIHENYHWFLAIVCFPGMNGCVTWDGNPIKVEPKQKKRNVTITTLSQDKDQTVTFDDPYASDKDEAEGDESELDSDFDSDEQETTESTQTEPQVFLKRQPIKQASILIFDSLAGASRARVVVTLRDYLTCEYKAEMGVEKIFNKDVIKGSCPKVPQQTNFNDCGLYLLQYVEQFFKDPIKDYHVPIKEVKYWFDEFVVTKKREDISVLIKELMLTYNKDPSTLPFILFPTLNVKHKEDEEIMHDDFDEEDEDDDEFLQEDSEISDSLNKSSEQQDQIEEETPAAVSTTATGPIRINLNQNNRREEKVSVKLNEGFVCAISEKFLKPDMSETFNHSSRDTLSYLKAKRINRHKNVSSSDIKRFKSSD</sequence>
<organism evidence="8 9">
    <name type="scientific">Aquatica leii</name>
    <dbReference type="NCBI Taxonomy" id="1421715"/>
    <lineage>
        <taxon>Eukaryota</taxon>
        <taxon>Metazoa</taxon>
        <taxon>Ecdysozoa</taxon>
        <taxon>Arthropoda</taxon>
        <taxon>Hexapoda</taxon>
        <taxon>Insecta</taxon>
        <taxon>Pterygota</taxon>
        <taxon>Neoptera</taxon>
        <taxon>Endopterygota</taxon>
        <taxon>Coleoptera</taxon>
        <taxon>Polyphaga</taxon>
        <taxon>Elateriformia</taxon>
        <taxon>Elateroidea</taxon>
        <taxon>Lampyridae</taxon>
        <taxon>Luciolinae</taxon>
        <taxon>Aquatica</taxon>
    </lineage>
</organism>
<evidence type="ECO:0000313" key="9">
    <source>
        <dbReference type="Proteomes" id="UP001353858"/>
    </source>
</evidence>
<dbReference type="PROSITE" id="PS50600">
    <property type="entry name" value="ULP_PROTEASE"/>
    <property type="match status" value="1"/>
</dbReference>
<comment type="caution">
    <text evidence="8">The sequence shown here is derived from an EMBL/GenBank/DDBJ whole genome shotgun (WGS) entry which is preliminary data.</text>
</comment>
<dbReference type="GO" id="GO:0016926">
    <property type="term" value="P:protein desumoylation"/>
    <property type="evidence" value="ECO:0007669"/>
    <property type="project" value="TreeGrafter"/>
</dbReference>
<dbReference type="InterPro" id="IPR038765">
    <property type="entry name" value="Papain-like_cys_pep_sf"/>
</dbReference>
<evidence type="ECO:0000256" key="2">
    <source>
        <dbReference type="ARBA" id="ARBA00022553"/>
    </source>
</evidence>